<gene>
    <name evidence="7" type="ORF">AEAE_1161</name>
</gene>
<dbReference type="SUPFAM" id="SSF53448">
    <property type="entry name" value="Nucleotide-diphospho-sugar transferases"/>
    <property type="match status" value="1"/>
</dbReference>
<dbReference type="Gene3D" id="3.90.550.60">
    <property type="match status" value="1"/>
</dbReference>
<comment type="pathway">
    <text evidence="1">Cell wall biogenesis; cell wall polysaccharide biosynthesis.</text>
</comment>
<dbReference type="Pfam" id="PF17994">
    <property type="entry name" value="Glft2_N"/>
    <property type="match status" value="1"/>
</dbReference>
<comment type="caution">
    <text evidence="7">The sequence shown here is derived from an EMBL/GenBank/DDBJ whole genome shotgun (WGS) entry which is preliminary data.</text>
</comment>
<dbReference type="InterPro" id="IPR029044">
    <property type="entry name" value="Nucleotide-diphossugar_trans"/>
</dbReference>
<feature type="domain" description="Galactofuranosyltransferase-2 C-terminal" evidence="6">
    <location>
        <begin position="478"/>
        <end position="659"/>
    </location>
</feature>
<feature type="domain" description="Galactofuranosyltransferase GlfT2 N-terminal" evidence="5">
    <location>
        <begin position="70"/>
        <end position="188"/>
    </location>
</feature>
<dbReference type="PANTHER" id="PTHR43179">
    <property type="entry name" value="RHAMNOSYLTRANSFERASE WBBL"/>
    <property type="match status" value="1"/>
</dbReference>
<dbReference type="Proteomes" id="UP000228976">
    <property type="component" value="Unassembled WGS sequence"/>
</dbReference>
<comment type="similarity">
    <text evidence="2">Belongs to the glycosyltransferase 2 family.</text>
</comment>
<dbReference type="Pfam" id="PF19320">
    <property type="entry name" value="GlfT2_domain3"/>
    <property type="match status" value="1"/>
</dbReference>
<dbReference type="OrthoDB" id="3225550at2"/>
<evidence type="ECO:0000256" key="4">
    <source>
        <dbReference type="ARBA" id="ARBA00022679"/>
    </source>
</evidence>
<dbReference type="InterPro" id="IPR040492">
    <property type="entry name" value="GlfT2_N"/>
</dbReference>
<evidence type="ECO:0000313" key="7">
    <source>
        <dbReference type="EMBL" id="OZG55183.1"/>
    </source>
</evidence>
<organism evidence="7 8">
    <name type="scientific">Aeriscardovia aeriphila</name>
    <dbReference type="NCBI Taxonomy" id="218139"/>
    <lineage>
        <taxon>Bacteria</taxon>
        <taxon>Bacillati</taxon>
        <taxon>Actinomycetota</taxon>
        <taxon>Actinomycetes</taxon>
        <taxon>Bifidobacteriales</taxon>
        <taxon>Bifidobacteriaceae</taxon>
        <taxon>Aeriscardovia</taxon>
    </lineage>
</organism>
<keyword evidence="3" id="KW-0328">Glycosyltransferase</keyword>
<reference evidence="7 8" key="1">
    <citation type="journal article" date="2017" name="BMC Genomics">
        <title>Comparative genomic and phylogenomic analyses of the Bifidobacteriaceae family.</title>
        <authorList>
            <person name="Lugli G.A."/>
            <person name="Milani C."/>
            <person name="Turroni F."/>
            <person name="Duranti S."/>
            <person name="Mancabelli L."/>
            <person name="Mangifesta M."/>
            <person name="Ferrario C."/>
            <person name="Modesto M."/>
            <person name="Mattarelli P."/>
            <person name="Jiri K."/>
            <person name="van Sinderen D."/>
            <person name="Ventura M."/>
        </authorList>
    </citation>
    <scope>NUCLEOTIDE SEQUENCE [LARGE SCALE GENOMIC DNA]</scope>
    <source>
        <strain evidence="7 8">LMG 21773</strain>
    </source>
</reference>
<keyword evidence="4 7" id="KW-0808">Transferase</keyword>
<dbReference type="AlphaFoldDB" id="A0A261F826"/>
<dbReference type="InterPro" id="IPR045699">
    <property type="entry name" value="GlfT2_C"/>
</dbReference>
<sequence>MTNIAKPEPVTMWESVHRIVFPTSDKELTFPLYAQVWHPSHISPEAFDFQQVIRHKPVHSAQATAEALASGRMRVRSRYAATIYSFSHITFCTYFNAFPASYWQYWTGVRAVRCSMWARGNATVRFFKSDSLGLSTPVGTLKFSSHKKDSEILTITIPLTGTIDGGFIWFDVETDVDDFELHEASWQVDAKLKRHVGDLSRFSIAITTFNREAFALRQLNSIAHDPLLRERLDTVYCIDQGTHPLSALTGFDRVKRELGDQLTYIRQANLGGSGGFSRGMYETEKAGTSSSVVLLDDDAINEPEALLRAVQFADYTHKPSLVGAGMLHLDNRSMLYTQAERMNARTLLHEQYVKNHDFALSSLADSPELHRRVDSEYNGWWMCLIPVEVMKKIGYAMPVFIKYDDVEYGYRARANGFPTISLPGVALWHQAWHSKDSSRSWQEYFEERNRILFALLTYERPLKSLTKVMLTHEASLGLRFLYSGISMDNLAMKEILSGPETIVSHYPHAIADVNKYRSQFDDAHLLDDEEQARLPLPTQSFYDKNALYLSESEAARQGMKATVRALLTPRRATPEQAPQLSLPAQEANWQTLEPVTSALVASSDGNGISLNRRDDFVMRKGVWEGFRLTRQIIKNWGSLRHRYLSFGFASRNMWERIFSQADQEAKDK</sequence>
<protein>
    <submittedName>
        <fullName evidence="7">Glycosyl transferase family 2</fullName>
    </submittedName>
</protein>
<dbReference type="EMBL" id="MWWU01000004">
    <property type="protein sequence ID" value="OZG55183.1"/>
    <property type="molecule type" value="Genomic_DNA"/>
</dbReference>
<keyword evidence="8" id="KW-1185">Reference proteome</keyword>
<dbReference type="GO" id="GO:0016757">
    <property type="term" value="F:glycosyltransferase activity"/>
    <property type="evidence" value="ECO:0007669"/>
    <property type="project" value="UniProtKB-KW"/>
</dbReference>
<evidence type="ECO:0000256" key="2">
    <source>
        <dbReference type="ARBA" id="ARBA00006739"/>
    </source>
</evidence>
<evidence type="ECO:0000259" key="5">
    <source>
        <dbReference type="Pfam" id="PF17994"/>
    </source>
</evidence>
<dbReference type="PANTHER" id="PTHR43179:SF12">
    <property type="entry name" value="GALACTOFURANOSYLTRANSFERASE GLFT2"/>
    <property type="match status" value="1"/>
</dbReference>
<proteinExistence type="inferred from homology"/>
<evidence type="ECO:0000313" key="8">
    <source>
        <dbReference type="Proteomes" id="UP000228976"/>
    </source>
</evidence>
<dbReference type="RefSeq" id="WP_094690245.1">
    <property type="nucleotide sequence ID" value="NZ_JACBYZ010000001.1"/>
</dbReference>
<evidence type="ECO:0000256" key="1">
    <source>
        <dbReference type="ARBA" id="ARBA00004776"/>
    </source>
</evidence>
<dbReference type="Pfam" id="PF13641">
    <property type="entry name" value="Glyco_tranf_2_3"/>
    <property type="match status" value="1"/>
</dbReference>
<evidence type="ECO:0000256" key="3">
    <source>
        <dbReference type="ARBA" id="ARBA00022676"/>
    </source>
</evidence>
<evidence type="ECO:0000259" key="6">
    <source>
        <dbReference type="Pfam" id="PF19320"/>
    </source>
</evidence>
<accession>A0A261F826</accession>
<name>A0A261F826_9BIFI</name>